<dbReference type="GO" id="GO:0005524">
    <property type="term" value="F:ATP binding"/>
    <property type="evidence" value="ECO:0007669"/>
    <property type="project" value="UniProtKB-KW"/>
</dbReference>
<dbReference type="GO" id="GO:0004672">
    <property type="term" value="F:protein kinase activity"/>
    <property type="evidence" value="ECO:0007669"/>
    <property type="project" value="InterPro"/>
</dbReference>
<evidence type="ECO:0000313" key="8">
    <source>
        <dbReference type="EMBL" id="CAD8492140.1"/>
    </source>
</evidence>
<feature type="compositionally biased region" description="Polar residues" evidence="5">
    <location>
        <begin position="559"/>
        <end position="576"/>
    </location>
</feature>
<feature type="compositionally biased region" description="Polar residues" evidence="5">
    <location>
        <begin position="12"/>
        <end position="22"/>
    </location>
</feature>
<dbReference type="Pfam" id="PF00027">
    <property type="entry name" value="cNMP_binding"/>
    <property type="match status" value="2"/>
</dbReference>
<dbReference type="InterPro" id="IPR051931">
    <property type="entry name" value="PAK3-like"/>
</dbReference>
<dbReference type="InterPro" id="IPR000595">
    <property type="entry name" value="cNMP-bd_dom"/>
</dbReference>
<dbReference type="EMBL" id="HBEO01021975">
    <property type="protein sequence ID" value="CAD8492140.1"/>
    <property type="molecule type" value="Transcribed_RNA"/>
</dbReference>
<feature type="domain" description="Cyclic nucleotide-binding" evidence="7">
    <location>
        <begin position="200"/>
        <end position="331"/>
    </location>
</feature>
<dbReference type="PANTHER" id="PTHR45832">
    <property type="entry name" value="SERINE/THREONINE-PROTEIN KINASE SAMKA-RELATED-RELATED"/>
    <property type="match status" value="1"/>
</dbReference>
<evidence type="ECO:0000256" key="5">
    <source>
        <dbReference type="SAM" id="MobiDB-lite"/>
    </source>
</evidence>
<feature type="domain" description="Cyclic nucleotide-binding" evidence="7">
    <location>
        <begin position="404"/>
        <end position="531"/>
    </location>
</feature>
<dbReference type="SUPFAM" id="SSF56112">
    <property type="entry name" value="Protein kinase-like (PK-like)"/>
    <property type="match status" value="1"/>
</dbReference>
<evidence type="ECO:0008006" key="9">
    <source>
        <dbReference type="Google" id="ProtNLM"/>
    </source>
</evidence>
<proteinExistence type="inferred from homology"/>
<keyword evidence="3" id="KW-0067">ATP-binding</keyword>
<comment type="similarity">
    <text evidence="1">Belongs to the protein kinase superfamily. STE Ser/Thr protein kinase family. STE20 subfamily.</text>
</comment>
<feature type="coiled-coil region" evidence="4">
    <location>
        <begin position="701"/>
        <end position="728"/>
    </location>
</feature>
<dbReference type="SUPFAM" id="SSF51206">
    <property type="entry name" value="cAMP-binding domain-like"/>
    <property type="match status" value="2"/>
</dbReference>
<evidence type="ECO:0000256" key="2">
    <source>
        <dbReference type="ARBA" id="ARBA00022741"/>
    </source>
</evidence>
<dbReference type="PROSITE" id="PS50042">
    <property type="entry name" value="CNMP_BINDING_3"/>
    <property type="match status" value="2"/>
</dbReference>
<accession>A0A7S0ERH3</accession>
<feature type="compositionally biased region" description="Basic and acidic residues" evidence="5">
    <location>
        <begin position="51"/>
        <end position="63"/>
    </location>
</feature>
<feature type="region of interest" description="Disordered" evidence="5">
    <location>
        <begin position="1"/>
        <end position="63"/>
    </location>
</feature>
<feature type="compositionally biased region" description="Basic and acidic residues" evidence="5">
    <location>
        <begin position="1"/>
        <end position="11"/>
    </location>
</feature>
<dbReference type="PROSITE" id="PS50011">
    <property type="entry name" value="PROTEIN_KINASE_DOM"/>
    <property type="match status" value="1"/>
</dbReference>
<dbReference type="Gene3D" id="1.10.510.10">
    <property type="entry name" value="Transferase(Phosphotransferase) domain 1"/>
    <property type="match status" value="1"/>
</dbReference>
<dbReference type="AlphaFoldDB" id="A0A7S0ERH3"/>
<evidence type="ECO:0000259" key="7">
    <source>
        <dbReference type="PROSITE" id="PS50042"/>
    </source>
</evidence>
<organism evidence="8">
    <name type="scientific">Hanusia phi</name>
    <dbReference type="NCBI Taxonomy" id="3032"/>
    <lineage>
        <taxon>Eukaryota</taxon>
        <taxon>Cryptophyceae</taxon>
        <taxon>Pyrenomonadales</taxon>
        <taxon>Geminigeraceae</taxon>
        <taxon>Hanusia</taxon>
    </lineage>
</organism>
<dbReference type="InterPro" id="IPR011009">
    <property type="entry name" value="Kinase-like_dom_sf"/>
</dbReference>
<feature type="domain" description="Protein kinase" evidence="6">
    <location>
        <begin position="671"/>
        <end position="945"/>
    </location>
</feature>
<dbReference type="Pfam" id="PF00069">
    <property type="entry name" value="Pkinase"/>
    <property type="match status" value="1"/>
</dbReference>
<dbReference type="CDD" id="cd00038">
    <property type="entry name" value="CAP_ED"/>
    <property type="match status" value="2"/>
</dbReference>
<gene>
    <name evidence="8" type="ORF">HPHI1048_LOCUS14868</name>
</gene>
<evidence type="ECO:0000256" key="3">
    <source>
        <dbReference type="ARBA" id="ARBA00022840"/>
    </source>
</evidence>
<dbReference type="InterPro" id="IPR014710">
    <property type="entry name" value="RmlC-like_jellyroll"/>
</dbReference>
<keyword evidence="4" id="KW-0175">Coiled coil</keyword>
<evidence type="ECO:0000256" key="1">
    <source>
        <dbReference type="ARBA" id="ARBA00008874"/>
    </source>
</evidence>
<dbReference type="SMART" id="SM00220">
    <property type="entry name" value="S_TKc"/>
    <property type="match status" value="1"/>
</dbReference>
<evidence type="ECO:0000259" key="6">
    <source>
        <dbReference type="PROSITE" id="PS50011"/>
    </source>
</evidence>
<sequence length="1031" mass="115520">MHRLQLEDRQTNHQSARPTHVQTDFVPSPSHRSAPRRLSADRGFQNTLKLQESDSPKGDNALKTENKRFWPQSIYTFDVTKFLRFLRKVKRRIEVDVDKTQLSVYDPETEVLKKRILIADIWGMTSGDKNSPNKLIIRLSNEHSDIECEFASTEQKMLFITLIRDLNLPTKRKSSDTKDTSSLGIWPDASTRQSFLNLGLLRKVDPQVIQQIESLLKPRVFAKGHTIARHGAACTHLYFIMSGSVSCYGPDGRRMADKGRGEFLGSAELMANAAARFQEMQGKVMLSTAFSSTVVCNSDCEAMELRLEALLPVLCSSDPLYENLYAIATARASVRGIKFSQVRDAGEDLEQEALTFDQLTQKQKMRLRAAGMTEEDVMENPELVLQILRTNEGLDTEALRTFQLFRMVDKPTLTRIANQLRPRRFNAGEYVLRAGDPGDSMFFINSGRVAAVVNGHELEPMRMGQFFGEIALVSHCAQYMGQSGFVIAKRTADVVCKESCDLLELHKDVVIAILDSAPKLKSTFFQALKEMAEKRLSRDEQSGDVRKSTRMVNYSFNTASTSCQSSPAQTPLSTAMFSPMGSRRVPPMSEAEGSPRTQAMFSPRAPDSPLSPTRSGDLRYAEYNSQRQAPPPINGAEGNLTLQKLPTQKQFTAVASSRAKIKNGVDPRKHWDTLQKLAKGSSGAVYLGQPKDKSSRERWPRVAIKKFAMNEETELEELENEIQIMSVSSHPNLVEYIDAYNWSGRLGGTKVWVVMEAMQYGAMNEILEKGWKSWYCGENKSAQHESLIAYMMRETFQGLAYLHSFSRIHRDIKSDNILVGAGGTVKIADFGFCVQLTKENQSRSSVLGTPYWMAPEVIREKPYTTKVDVWSTGVVLRECAQKNPPYFTETVFRAMYLISTKGIPGLDNPARWSKDLISFDKACLQVREFLLSSTLLPLLSSPPVLPTLGSLVFRWTPSIACPVPKPSIIRNFFGLVSLTSHVSSFPQVPHQGVRRSFLRAGQSSCQFGGLSDSGQMIIKCSKGEKNKKTTL</sequence>
<dbReference type="InterPro" id="IPR018490">
    <property type="entry name" value="cNMP-bd_dom_sf"/>
</dbReference>
<dbReference type="Gene3D" id="2.60.120.10">
    <property type="entry name" value="Jelly Rolls"/>
    <property type="match status" value="2"/>
</dbReference>
<dbReference type="PANTHER" id="PTHR45832:SF22">
    <property type="entry name" value="SERINE_THREONINE-PROTEIN KINASE SAMKA-RELATED"/>
    <property type="match status" value="1"/>
</dbReference>
<dbReference type="SMART" id="SM00100">
    <property type="entry name" value="cNMP"/>
    <property type="match status" value="2"/>
</dbReference>
<name>A0A7S0ERH3_9CRYP</name>
<feature type="region of interest" description="Disordered" evidence="5">
    <location>
        <begin position="559"/>
        <end position="617"/>
    </location>
</feature>
<evidence type="ECO:0000256" key="4">
    <source>
        <dbReference type="SAM" id="Coils"/>
    </source>
</evidence>
<protein>
    <recommendedName>
        <fullName evidence="9">cGMP-dependent protein kinase</fullName>
    </recommendedName>
</protein>
<dbReference type="InterPro" id="IPR000719">
    <property type="entry name" value="Prot_kinase_dom"/>
</dbReference>
<reference evidence="8" key="1">
    <citation type="submission" date="2021-01" db="EMBL/GenBank/DDBJ databases">
        <authorList>
            <person name="Corre E."/>
            <person name="Pelletier E."/>
            <person name="Niang G."/>
            <person name="Scheremetjew M."/>
            <person name="Finn R."/>
            <person name="Kale V."/>
            <person name="Holt S."/>
            <person name="Cochrane G."/>
            <person name="Meng A."/>
            <person name="Brown T."/>
            <person name="Cohen L."/>
        </authorList>
    </citation>
    <scope>NUCLEOTIDE SEQUENCE</scope>
    <source>
        <strain evidence="8">CCMP325</strain>
    </source>
</reference>
<keyword evidence="2" id="KW-0547">Nucleotide-binding</keyword>